<keyword evidence="2" id="KW-1185">Reference proteome</keyword>
<evidence type="ECO:0000313" key="1">
    <source>
        <dbReference type="EMBL" id="SMD12048.1"/>
    </source>
</evidence>
<dbReference type="OrthoDB" id="8450291at2"/>
<evidence type="ECO:0000313" key="2">
    <source>
        <dbReference type="Proteomes" id="UP000192330"/>
    </source>
</evidence>
<gene>
    <name evidence="1" type="ORF">SAMN06295998_1383</name>
</gene>
<sequence length="179" mass="20430">MLRGFCFGFCGIVVLFGMIYFASDRVVREPWQRFSNSYISFNLPPGWECNSSGTEFVCEDVASGDQELALFVLTAKQVGPMDNFDNYQAYLQTPKTMTLENDEEALQSVVEELEIREISGEDWVFSQHLNSELPAFHTQYFATVRKDVAVLVTYSYHKDAPRRLHEIGEQAATSFIILN</sequence>
<dbReference type="RefSeq" id="WP_084355109.1">
    <property type="nucleotide sequence ID" value="NZ_FWYD01000038.1"/>
</dbReference>
<name>A0A1W2ESA2_9RHOB</name>
<evidence type="ECO:0008006" key="3">
    <source>
        <dbReference type="Google" id="ProtNLM"/>
    </source>
</evidence>
<protein>
    <recommendedName>
        <fullName evidence="3">DUF1795 domain-containing protein</fullName>
    </recommendedName>
</protein>
<dbReference type="Proteomes" id="UP000192330">
    <property type="component" value="Unassembled WGS sequence"/>
</dbReference>
<organism evidence="1 2">
    <name type="scientific">Primorskyibacter flagellatus</name>
    <dbReference type="NCBI Taxonomy" id="1387277"/>
    <lineage>
        <taxon>Bacteria</taxon>
        <taxon>Pseudomonadati</taxon>
        <taxon>Pseudomonadota</taxon>
        <taxon>Alphaproteobacteria</taxon>
        <taxon>Rhodobacterales</taxon>
        <taxon>Roseobacteraceae</taxon>
        <taxon>Primorskyibacter</taxon>
    </lineage>
</organism>
<dbReference type="STRING" id="1387277.SAMN06295998_1383"/>
<dbReference type="EMBL" id="FWYD01000038">
    <property type="protein sequence ID" value="SMD12048.1"/>
    <property type="molecule type" value="Genomic_DNA"/>
</dbReference>
<reference evidence="1 2" key="1">
    <citation type="submission" date="2017-04" db="EMBL/GenBank/DDBJ databases">
        <authorList>
            <person name="Afonso C.L."/>
            <person name="Miller P.J."/>
            <person name="Scott M.A."/>
            <person name="Spackman E."/>
            <person name="Goraichik I."/>
            <person name="Dimitrov K.M."/>
            <person name="Suarez D.L."/>
            <person name="Swayne D.E."/>
        </authorList>
    </citation>
    <scope>NUCLEOTIDE SEQUENCE [LARGE SCALE GENOMIC DNA]</scope>
    <source>
        <strain evidence="1 2">CGMCC 1.12644</strain>
    </source>
</reference>
<dbReference type="AlphaFoldDB" id="A0A1W2ESA2"/>
<accession>A0A1W2ESA2</accession>
<proteinExistence type="predicted"/>